<feature type="compositionally biased region" description="Low complexity" evidence="1">
    <location>
        <begin position="48"/>
        <end position="62"/>
    </location>
</feature>
<reference evidence="2" key="1">
    <citation type="journal article" date="2023" name="Science">
        <title>Genome structures resolve the early diversification of teleost fishes.</title>
        <authorList>
            <person name="Parey E."/>
            <person name="Louis A."/>
            <person name="Montfort J."/>
            <person name="Bouchez O."/>
            <person name="Roques C."/>
            <person name="Iampietro C."/>
            <person name="Lluch J."/>
            <person name="Castinel A."/>
            <person name="Donnadieu C."/>
            <person name="Desvignes T."/>
            <person name="Floi Bucao C."/>
            <person name="Jouanno E."/>
            <person name="Wen M."/>
            <person name="Mejri S."/>
            <person name="Dirks R."/>
            <person name="Jansen H."/>
            <person name="Henkel C."/>
            <person name="Chen W.J."/>
            <person name="Zahm M."/>
            <person name="Cabau C."/>
            <person name="Klopp C."/>
            <person name="Thompson A.W."/>
            <person name="Robinson-Rechavi M."/>
            <person name="Braasch I."/>
            <person name="Lecointre G."/>
            <person name="Bobe J."/>
            <person name="Postlethwait J.H."/>
            <person name="Berthelot C."/>
            <person name="Roest Crollius H."/>
            <person name="Guiguen Y."/>
        </authorList>
    </citation>
    <scope>NUCLEOTIDE SEQUENCE</scope>
    <source>
        <strain evidence="2">NC1722</strain>
    </source>
</reference>
<dbReference type="EMBL" id="JAINUG010000404">
    <property type="protein sequence ID" value="KAJ8372360.1"/>
    <property type="molecule type" value="Genomic_DNA"/>
</dbReference>
<keyword evidence="3" id="KW-1185">Reference proteome</keyword>
<evidence type="ECO:0000256" key="1">
    <source>
        <dbReference type="SAM" id="MobiDB-lite"/>
    </source>
</evidence>
<comment type="caution">
    <text evidence="2">The sequence shown here is derived from an EMBL/GenBank/DDBJ whole genome shotgun (WGS) entry which is preliminary data.</text>
</comment>
<feature type="non-terminal residue" evidence="2">
    <location>
        <position position="1"/>
    </location>
</feature>
<dbReference type="Proteomes" id="UP001221898">
    <property type="component" value="Unassembled WGS sequence"/>
</dbReference>
<name>A0AAD7RA60_9TELE</name>
<protein>
    <submittedName>
        <fullName evidence="2">Uncharacterized protein</fullName>
    </submittedName>
</protein>
<feature type="region of interest" description="Disordered" evidence="1">
    <location>
        <begin position="1"/>
        <end position="25"/>
    </location>
</feature>
<evidence type="ECO:0000313" key="3">
    <source>
        <dbReference type="Proteomes" id="UP001221898"/>
    </source>
</evidence>
<accession>A0AAD7RA60</accession>
<organism evidence="2 3">
    <name type="scientific">Aldrovandia affinis</name>
    <dbReference type="NCBI Taxonomy" id="143900"/>
    <lineage>
        <taxon>Eukaryota</taxon>
        <taxon>Metazoa</taxon>
        <taxon>Chordata</taxon>
        <taxon>Craniata</taxon>
        <taxon>Vertebrata</taxon>
        <taxon>Euteleostomi</taxon>
        <taxon>Actinopterygii</taxon>
        <taxon>Neopterygii</taxon>
        <taxon>Teleostei</taxon>
        <taxon>Notacanthiformes</taxon>
        <taxon>Halosauridae</taxon>
        <taxon>Aldrovandia</taxon>
    </lineage>
</organism>
<evidence type="ECO:0000313" key="2">
    <source>
        <dbReference type="EMBL" id="KAJ8372360.1"/>
    </source>
</evidence>
<dbReference type="AlphaFoldDB" id="A0AAD7RA60"/>
<feature type="region of interest" description="Disordered" evidence="1">
    <location>
        <begin position="44"/>
        <end position="91"/>
    </location>
</feature>
<gene>
    <name evidence="2" type="ORF">AAFF_G00289930</name>
</gene>
<proteinExistence type="predicted"/>
<sequence length="91" mass="9869">MKDTGAPVSCVVGSPLHPALAPKPPTKTFRSSLGAWMTRFASNLSRLTTQKQQPSPPSISSKTGDKNLKITFGTVDDDVWEKSRGARQRKS</sequence>